<dbReference type="EMBL" id="CM047585">
    <property type="protein sequence ID" value="KAI9910758.1"/>
    <property type="molecule type" value="Genomic_DNA"/>
</dbReference>
<comment type="caution">
    <text evidence="1">The sequence shown here is derived from an EMBL/GenBank/DDBJ whole genome shotgun (WGS) entry which is preliminary data.</text>
</comment>
<gene>
    <name evidence="1" type="ORF">PsorP6_009948</name>
</gene>
<protein>
    <submittedName>
        <fullName evidence="1">Uncharacterized protein</fullName>
    </submittedName>
</protein>
<reference evidence="1 2" key="1">
    <citation type="journal article" date="2022" name="bioRxiv">
        <title>The genome of the oomycete Peronosclerospora sorghi, a cosmopolitan pathogen of maize and sorghum, is inflated with dispersed pseudogenes.</title>
        <authorList>
            <person name="Fletcher K."/>
            <person name="Martin F."/>
            <person name="Isakeit T."/>
            <person name="Cavanaugh K."/>
            <person name="Magill C."/>
            <person name="Michelmore R."/>
        </authorList>
    </citation>
    <scope>NUCLEOTIDE SEQUENCE [LARGE SCALE GENOMIC DNA]</scope>
    <source>
        <strain evidence="1">P6</strain>
    </source>
</reference>
<proteinExistence type="predicted"/>
<evidence type="ECO:0000313" key="1">
    <source>
        <dbReference type="EMBL" id="KAI9910758.1"/>
    </source>
</evidence>
<keyword evidence="2" id="KW-1185">Reference proteome</keyword>
<name>A0ACC0VYE1_9STRA</name>
<dbReference type="Proteomes" id="UP001163321">
    <property type="component" value="Chromosome 6"/>
</dbReference>
<sequence>MNMRKVIPYTASQFRKDKIWMRRTRPSKRQYQVMLAIDDSESMADNHAGRLALEALATLCKGMTQVEVGELSIVMFGQDLELLHAFYLPFTDDAGSRIIGRFGFQQKKTNMVQTLDTILQLHETAKKSTAGGSSSVEYTQIVFLISDGRFDSDGRVRIRKLIETALERQLRCSRKSEQSSADIFVLDSQSVTFEKGKQFDSTTSTNPTEIVEIARFSSESTFGQAGCLQQ</sequence>
<accession>A0ACC0VYE1</accession>
<evidence type="ECO:0000313" key="2">
    <source>
        <dbReference type="Proteomes" id="UP001163321"/>
    </source>
</evidence>
<organism evidence="1 2">
    <name type="scientific">Peronosclerospora sorghi</name>
    <dbReference type="NCBI Taxonomy" id="230839"/>
    <lineage>
        <taxon>Eukaryota</taxon>
        <taxon>Sar</taxon>
        <taxon>Stramenopiles</taxon>
        <taxon>Oomycota</taxon>
        <taxon>Peronosporomycetes</taxon>
        <taxon>Peronosporales</taxon>
        <taxon>Peronosporaceae</taxon>
        <taxon>Peronosclerospora</taxon>
    </lineage>
</organism>